<keyword evidence="1" id="KW-0378">Hydrolase</keyword>
<name>A0ACC7MPC8_9PSED</name>
<dbReference type="EMBL" id="JBJHQE010000006">
    <property type="protein sequence ID" value="MFK9080168.1"/>
    <property type="molecule type" value="Genomic_DNA"/>
</dbReference>
<comment type="caution">
    <text evidence="1">The sequence shown here is derived from an EMBL/GenBank/DDBJ whole genome shotgun (WGS) entry which is preliminary data.</text>
</comment>
<reference evidence="1" key="1">
    <citation type="submission" date="2024-11" db="EMBL/GenBank/DDBJ databases">
        <authorList>
            <person name="Lucas J.A."/>
        </authorList>
    </citation>
    <scope>NUCLEOTIDE SEQUENCE</scope>
    <source>
        <strain evidence="1">Z 8.8</strain>
    </source>
</reference>
<dbReference type="Proteomes" id="UP001622950">
    <property type="component" value="Unassembled WGS sequence"/>
</dbReference>
<accession>A0ACC7MPC8</accession>
<sequence length="120" mass="13594">MKIRATVICERDRQVLLVRKPASKWALPGGKVELGEAIVGVAARELQEETGLNAEQLLYMFEFETDRTLHHVFEAFVLHAENATPQNEIAECSWHPLSMLHDLDISAATLAILRSFIRRL</sequence>
<protein>
    <submittedName>
        <fullName evidence="1">NUDIX hydrolase</fullName>
        <ecNumber evidence="1">3.6.-.-</ecNumber>
    </submittedName>
</protein>
<organism evidence="1 2">
    <name type="scientific">Pseudomonas neuropathica</name>
    <dbReference type="NCBI Taxonomy" id="2730425"/>
    <lineage>
        <taxon>Bacteria</taxon>
        <taxon>Pseudomonadati</taxon>
        <taxon>Pseudomonadota</taxon>
        <taxon>Gammaproteobacteria</taxon>
        <taxon>Pseudomonadales</taxon>
        <taxon>Pseudomonadaceae</taxon>
        <taxon>Pseudomonas</taxon>
    </lineage>
</organism>
<keyword evidence="2" id="KW-1185">Reference proteome</keyword>
<evidence type="ECO:0000313" key="1">
    <source>
        <dbReference type="EMBL" id="MFK9080168.1"/>
    </source>
</evidence>
<evidence type="ECO:0000313" key="2">
    <source>
        <dbReference type="Proteomes" id="UP001622950"/>
    </source>
</evidence>
<proteinExistence type="predicted"/>
<dbReference type="EC" id="3.6.-.-" evidence="1"/>
<gene>
    <name evidence="1" type="ORF">ACJEBM_05705</name>
</gene>